<gene>
    <name evidence="1" type="ORF">EP867_06145</name>
</gene>
<dbReference type="Proteomes" id="UP000287168">
    <property type="component" value="Unassembled WGS sequence"/>
</dbReference>
<keyword evidence="2" id="KW-1185">Reference proteome</keyword>
<evidence type="ECO:0000313" key="2">
    <source>
        <dbReference type="Proteomes" id="UP000287168"/>
    </source>
</evidence>
<name>A0A444ME09_9RHOB</name>
<protein>
    <submittedName>
        <fullName evidence="1">Uncharacterized protein</fullName>
    </submittedName>
</protein>
<proteinExistence type="predicted"/>
<sequence>MFDWALRSFTLSWRDSLCTDGGSVDRLCRRAIERISGWQPGASTLQDYLRLAEPDYVEYPAEPDLAQKLTPGSDMKDFGQALIAAFPGNRQLRSYENHCH</sequence>
<dbReference type="EMBL" id="SBLC01000006">
    <property type="protein sequence ID" value="RWY43057.1"/>
    <property type="molecule type" value="Genomic_DNA"/>
</dbReference>
<dbReference type="AlphaFoldDB" id="A0A444ME09"/>
<accession>A0A444ME09</accession>
<reference evidence="1 2" key="1">
    <citation type="journal article" date="2015" name="Int. J. Syst. Evol. Microbiol.">
        <title>Gemmobacter intermedius sp. nov., isolated from a white stork (Ciconia ciconia).</title>
        <authorList>
            <person name="Kampfer P."/>
            <person name="Jerzak L."/>
            <person name="Wilharm G."/>
            <person name="Golke J."/>
            <person name="Busse H.J."/>
            <person name="Glaeser S.P."/>
        </authorList>
    </citation>
    <scope>NUCLEOTIDE SEQUENCE [LARGE SCALE GENOMIC DNA]</scope>
    <source>
        <strain evidence="1 2">119/4</strain>
    </source>
</reference>
<comment type="caution">
    <text evidence="1">The sequence shown here is derived from an EMBL/GenBank/DDBJ whole genome shotgun (WGS) entry which is preliminary data.</text>
</comment>
<dbReference type="RefSeq" id="WP_128487320.1">
    <property type="nucleotide sequence ID" value="NZ_JBHLXB010000088.1"/>
</dbReference>
<evidence type="ECO:0000313" key="1">
    <source>
        <dbReference type="EMBL" id="RWY43057.1"/>
    </source>
</evidence>
<organism evidence="1 2">
    <name type="scientific">Falsigemmobacter intermedius</name>
    <dbReference type="NCBI Taxonomy" id="1553448"/>
    <lineage>
        <taxon>Bacteria</taxon>
        <taxon>Pseudomonadati</taxon>
        <taxon>Pseudomonadota</taxon>
        <taxon>Alphaproteobacteria</taxon>
        <taxon>Rhodobacterales</taxon>
        <taxon>Paracoccaceae</taxon>
        <taxon>Falsigemmobacter</taxon>
    </lineage>
</organism>